<protein>
    <submittedName>
        <fullName evidence="1">Uncharacterized protein</fullName>
    </submittedName>
</protein>
<dbReference type="AlphaFoldDB" id="A0AAI9YTV1"/>
<gene>
    <name evidence="1" type="ORF">CCOS01_09043</name>
</gene>
<dbReference type="GeneID" id="85340750"/>
<accession>A0AAI9YTV1</accession>
<name>A0AAI9YTV1_9PEZI</name>
<comment type="caution">
    <text evidence="1">The sequence shown here is derived from an EMBL/GenBank/DDBJ whole genome shotgun (WGS) entry which is preliminary data.</text>
</comment>
<evidence type="ECO:0000313" key="2">
    <source>
        <dbReference type="Proteomes" id="UP001240678"/>
    </source>
</evidence>
<dbReference type="RefSeq" id="XP_060311903.1">
    <property type="nucleotide sequence ID" value="XM_060457203.1"/>
</dbReference>
<dbReference type="EMBL" id="MOOE01000009">
    <property type="protein sequence ID" value="KAK1523956.1"/>
    <property type="molecule type" value="Genomic_DNA"/>
</dbReference>
<dbReference type="Proteomes" id="UP001240678">
    <property type="component" value="Unassembled WGS sequence"/>
</dbReference>
<proteinExistence type="predicted"/>
<evidence type="ECO:0000313" key="1">
    <source>
        <dbReference type="EMBL" id="KAK1523956.1"/>
    </source>
</evidence>
<organism evidence="1 2">
    <name type="scientific">Colletotrichum costaricense</name>
    <dbReference type="NCBI Taxonomy" id="1209916"/>
    <lineage>
        <taxon>Eukaryota</taxon>
        <taxon>Fungi</taxon>
        <taxon>Dikarya</taxon>
        <taxon>Ascomycota</taxon>
        <taxon>Pezizomycotina</taxon>
        <taxon>Sordariomycetes</taxon>
        <taxon>Hypocreomycetidae</taxon>
        <taxon>Glomerellales</taxon>
        <taxon>Glomerellaceae</taxon>
        <taxon>Colletotrichum</taxon>
        <taxon>Colletotrichum acutatum species complex</taxon>
    </lineage>
</organism>
<keyword evidence="2" id="KW-1185">Reference proteome</keyword>
<sequence>MGTKLALRVCRSRYDADTLRTELKKLETLPSEICLRKRDFIPGIGNGHNVSWTDCAEVAAVSIAERTIMFPECSAACILFCMSQANPLCAATCIGICASTVEPGTPIEGIDAGEGASLVFHADGKDLSGSVW</sequence>
<reference evidence="1 2" key="1">
    <citation type="submission" date="2016-10" db="EMBL/GenBank/DDBJ databases">
        <title>The genome sequence of Colletotrichum fioriniae PJ7.</title>
        <authorList>
            <person name="Baroncelli R."/>
        </authorList>
    </citation>
    <scope>NUCLEOTIDE SEQUENCE [LARGE SCALE GENOMIC DNA]</scope>
    <source>
        <strain evidence="1 2">IMI 309622</strain>
    </source>
</reference>